<dbReference type="InterPro" id="IPR029058">
    <property type="entry name" value="AB_hydrolase_fold"/>
</dbReference>
<gene>
    <name evidence="5" type="ORF">HNI00_08825</name>
</gene>
<dbReference type="GO" id="GO:0016042">
    <property type="term" value="P:lipid catabolic process"/>
    <property type="evidence" value="ECO:0007669"/>
    <property type="project" value="UniProtKB-KW"/>
</dbReference>
<sequence length="649" mass="71842">MPVPPGLFSSALSVRRCLRRWIVGVAGQQVGNSGASGLRVGRSPQFLPAHLLAQDQTGASGLRVGRSPQCHPKHRICSNKRWRRALLASAFALPLALVAPPLRAAERVLVSLGPFERSISVRALRIYAEEGRYTENLRVYARHYATEEQLQQLEQLLKTRLELNLTPWAVSQFLYSDQGELLLQRLGEVVRTGSNLSGKRALRSALVLAAADGENGLTPLNVLEHFPVDTMRIDLTRAFSIISSIERLVNQTKQAIDAIALISEDNARLEPVVSTSQINPVRPGRYTVSLQTLTQEQFRGCLSTPASLYSPADHSLVYTGRRFGNRPLEVDLYLPVADRQNQPPTAMPLVVISHGLGSNRLTFSYIAQHLASYGFAVAVPEHPGSNTKRLEDLIDGIVRNETEPAEFVQRPQDITCLLNTLERDPRFKNLIDTEQVGVVGQSLGGYTAFAIAGTPIDLSRLNRECRLDETLNLSLLLQCRLQNWVLDSNNLRDPRVKAIIAINTLGSSLFGEEGYAALDVPTLIVASGADTVTPALPEQITPFTWLTTPHRYLLLLQNATHFSAIDVPAEDNVAVNLPPEVVGPDPAIAHYYLRTVSLAFFQTYLNQDDTYLPFLSARYIEQLQDDQLPLSIVERFTPDQLAQSHARTR</sequence>
<dbReference type="GO" id="GO:0003847">
    <property type="term" value="F:1-alkyl-2-acetylglycerophosphocholine esterase activity"/>
    <property type="evidence" value="ECO:0007669"/>
    <property type="project" value="TreeGrafter"/>
</dbReference>
<dbReference type="Pfam" id="PF03403">
    <property type="entry name" value="PAF-AH_p_II"/>
    <property type="match status" value="1"/>
</dbReference>
<keyword evidence="1 5" id="KW-0378">Hydrolase</keyword>
<dbReference type="RefSeq" id="WP_316792552.1">
    <property type="nucleotide sequence ID" value="NZ_CP053540.1"/>
</dbReference>
<dbReference type="SUPFAM" id="SSF53474">
    <property type="entry name" value="alpha/beta-Hydrolases"/>
    <property type="match status" value="1"/>
</dbReference>
<name>A0AA96YAS8_9CYAN</name>
<dbReference type="AlphaFoldDB" id="A0AA96YAS8"/>
<dbReference type="KEGG" id="tog:HNI00_08825"/>
<dbReference type="PANTHER" id="PTHR10272">
    <property type="entry name" value="PLATELET-ACTIVATING FACTOR ACETYLHYDROLASE"/>
    <property type="match status" value="1"/>
</dbReference>
<evidence type="ECO:0000256" key="2">
    <source>
        <dbReference type="ARBA" id="ARBA00022963"/>
    </source>
</evidence>
<reference evidence="5" key="1">
    <citation type="submission" date="2020-05" db="EMBL/GenBank/DDBJ databases">
        <authorList>
            <person name="Zhu T."/>
            <person name="Keshari N."/>
            <person name="Lu X."/>
        </authorList>
    </citation>
    <scope>NUCLEOTIDE SEQUENCE</scope>
    <source>
        <strain evidence="5">NK1-22</strain>
    </source>
</reference>
<organism evidence="5">
    <name type="scientific">Thermoleptolyngbya oregonensis NK1-22</name>
    <dbReference type="NCBI Taxonomy" id="2547457"/>
    <lineage>
        <taxon>Bacteria</taxon>
        <taxon>Bacillati</taxon>
        <taxon>Cyanobacteriota</taxon>
        <taxon>Cyanophyceae</taxon>
        <taxon>Oculatellales</taxon>
        <taxon>Oculatellaceae</taxon>
        <taxon>Thermoleptolyngbya</taxon>
    </lineage>
</organism>
<keyword evidence="3" id="KW-0443">Lipid metabolism</keyword>
<evidence type="ECO:0000313" key="5">
    <source>
        <dbReference type="EMBL" id="WOB43250.1"/>
    </source>
</evidence>
<dbReference type="EMBL" id="CP053540">
    <property type="protein sequence ID" value="WOB43250.1"/>
    <property type="molecule type" value="Genomic_DNA"/>
</dbReference>
<feature type="domain" description="DUF1400" evidence="4">
    <location>
        <begin position="104"/>
        <end position="234"/>
    </location>
</feature>
<dbReference type="Pfam" id="PF07176">
    <property type="entry name" value="DUF1400"/>
    <property type="match status" value="1"/>
</dbReference>
<keyword evidence="2" id="KW-0442">Lipid degradation</keyword>
<accession>A0AA96YAS8</accession>
<protein>
    <submittedName>
        <fullName evidence="5">Alpha/beta hydrolase</fullName>
    </submittedName>
</protein>
<evidence type="ECO:0000259" key="4">
    <source>
        <dbReference type="Pfam" id="PF07176"/>
    </source>
</evidence>
<proteinExistence type="predicted"/>
<evidence type="ECO:0000256" key="1">
    <source>
        <dbReference type="ARBA" id="ARBA00022801"/>
    </source>
</evidence>
<evidence type="ECO:0000256" key="3">
    <source>
        <dbReference type="ARBA" id="ARBA00023098"/>
    </source>
</evidence>
<dbReference type="PANTHER" id="PTHR10272:SF13">
    <property type="entry name" value="POLY(ETHYLENE TEREPHTHALATE) HYDROLASE"/>
    <property type="match status" value="1"/>
</dbReference>
<dbReference type="InterPro" id="IPR010802">
    <property type="entry name" value="DUF1400"/>
</dbReference>
<dbReference type="Gene3D" id="3.40.50.1820">
    <property type="entry name" value="alpha/beta hydrolase"/>
    <property type="match status" value="1"/>
</dbReference>